<comment type="catalytic activity">
    <reaction evidence="16">
        <text>Preferential cleavage: (Ac)2-L-Lys-D-Ala-|-D-Ala. Also transpeptidation of peptidyl-alanyl moieties that are N-acyl substituents of D-alanine.</text>
        <dbReference type="EC" id="3.4.16.4"/>
    </reaction>
</comment>
<dbReference type="GO" id="GO:0006508">
    <property type="term" value="P:proteolysis"/>
    <property type="evidence" value="ECO:0007669"/>
    <property type="project" value="UniProtKB-KW"/>
</dbReference>
<evidence type="ECO:0000256" key="6">
    <source>
        <dbReference type="ARBA" id="ARBA00022645"/>
    </source>
</evidence>
<dbReference type="PANTHER" id="PTHR32282">
    <property type="entry name" value="BINDING PROTEIN TRANSPEPTIDASE, PUTATIVE-RELATED"/>
    <property type="match status" value="1"/>
</dbReference>
<reference evidence="21 22" key="1">
    <citation type="submission" date="2016-01" db="EMBL/GenBank/DDBJ databases">
        <title>Genome sequencing of Roseivirga spongicola UST030701-084.</title>
        <authorList>
            <person name="Selvaratnam C."/>
            <person name="Thevarajoo S."/>
            <person name="Goh K.M."/>
            <person name="Ee R."/>
            <person name="Chan K.-G."/>
            <person name="Chong C.S."/>
        </authorList>
    </citation>
    <scope>NUCLEOTIDE SEQUENCE [LARGE SCALE GENOMIC DNA]</scope>
    <source>
        <strain evidence="21 22">UST030701-084</strain>
    </source>
</reference>
<dbReference type="SUPFAM" id="SSF53955">
    <property type="entry name" value="Lysozyme-like"/>
    <property type="match status" value="1"/>
</dbReference>
<evidence type="ECO:0000256" key="5">
    <source>
        <dbReference type="ARBA" id="ARBA00022475"/>
    </source>
</evidence>
<keyword evidence="8" id="KW-0328">Glycosyltransferase</keyword>
<name>A0A150X6C5_9BACT</name>
<evidence type="ECO:0000256" key="18">
    <source>
        <dbReference type="SAM" id="Phobius"/>
    </source>
</evidence>
<evidence type="ECO:0000256" key="11">
    <source>
        <dbReference type="ARBA" id="ARBA00022960"/>
    </source>
</evidence>
<comment type="caution">
    <text evidence="21">The sequence shown here is derived from an EMBL/GenBank/DDBJ whole genome shotgun (WGS) entry which is preliminary data.</text>
</comment>
<dbReference type="InterPro" id="IPR001460">
    <property type="entry name" value="PCN-bd_Tpept"/>
</dbReference>
<evidence type="ECO:0000256" key="8">
    <source>
        <dbReference type="ARBA" id="ARBA00022676"/>
    </source>
</evidence>
<evidence type="ECO:0000313" key="21">
    <source>
        <dbReference type="EMBL" id="KYG74260.1"/>
    </source>
</evidence>
<comment type="pathway">
    <text evidence="2">Cell wall biogenesis; peptidoglycan biosynthesis.</text>
</comment>
<evidence type="ECO:0000256" key="15">
    <source>
        <dbReference type="ARBA" id="ARBA00023316"/>
    </source>
</evidence>
<evidence type="ECO:0000256" key="10">
    <source>
        <dbReference type="ARBA" id="ARBA00022801"/>
    </source>
</evidence>
<dbReference type="InterPro" id="IPR023346">
    <property type="entry name" value="Lysozyme-like_dom_sf"/>
</dbReference>
<dbReference type="InterPro" id="IPR050396">
    <property type="entry name" value="Glycosyltr_51/Transpeptidase"/>
</dbReference>
<comment type="catalytic activity">
    <reaction evidence="17">
        <text>[GlcNAc-(1-&gt;4)-Mur2Ac(oyl-L-Ala-gamma-D-Glu-L-Lys-D-Ala-D-Ala)](n)-di-trans,octa-cis-undecaprenyl diphosphate + beta-D-GlcNAc-(1-&gt;4)-Mur2Ac(oyl-L-Ala-gamma-D-Glu-L-Lys-D-Ala-D-Ala)-di-trans,octa-cis-undecaprenyl diphosphate = [GlcNAc-(1-&gt;4)-Mur2Ac(oyl-L-Ala-gamma-D-Glu-L-Lys-D-Ala-D-Ala)](n+1)-di-trans,octa-cis-undecaprenyl diphosphate + di-trans,octa-cis-undecaprenyl diphosphate + H(+)</text>
        <dbReference type="Rhea" id="RHEA:23708"/>
        <dbReference type="Rhea" id="RHEA-COMP:9602"/>
        <dbReference type="Rhea" id="RHEA-COMP:9603"/>
        <dbReference type="ChEBI" id="CHEBI:15378"/>
        <dbReference type="ChEBI" id="CHEBI:58405"/>
        <dbReference type="ChEBI" id="CHEBI:60033"/>
        <dbReference type="ChEBI" id="CHEBI:78435"/>
        <dbReference type="EC" id="2.4.99.28"/>
    </reaction>
</comment>
<evidence type="ECO:0000259" key="19">
    <source>
        <dbReference type="Pfam" id="PF00905"/>
    </source>
</evidence>
<evidence type="ECO:0000259" key="20">
    <source>
        <dbReference type="Pfam" id="PF00912"/>
    </source>
</evidence>
<dbReference type="PANTHER" id="PTHR32282:SF11">
    <property type="entry name" value="PENICILLIN-BINDING PROTEIN 1B"/>
    <property type="match status" value="1"/>
</dbReference>
<evidence type="ECO:0000256" key="13">
    <source>
        <dbReference type="ARBA" id="ARBA00023136"/>
    </source>
</evidence>
<dbReference type="GO" id="GO:0008658">
    <property type="term" value="F:penicillin binding"/>
    <property type="evidence" value="ECO:0007669"/>
    <property type="project" value="InterPro"/>
</dbReference>
<dbReference type="OrthoDB" id="9766909at2"/>
<evidence type="ECO:0000256" key="4">
    <source>
        <dbReference type="ARBA" id="ARBA00007739"/>
    </source>
</evidence>
<evidence type="ECO:0000256" key="16">
    <source>
        <dbReference type="ARBA" id="ARBA00034000"/>
    </source>
</evidence>
<keyword evidence="12" id="KW-0573">Peptidoglycan synthesis</keyword>
<keyword evidence="7" id="KW-0645">Protease</keyword>
<dbReference type="GO" id="GO:0071555">
    <property type="term" value="P:cell wall organization"/>
    <property type="evidence" value="ECO:0007669"/>
    <property type="project" value="UniProtKB-KW"/>
</dbReference>
<comment type="similarity">
    <text evidence="3">In the C-terminal section; belongs to the transpeptidase family.</text>
</comment>
<keyword evidence="10" id="KW-0378">Hydrolase</keyword>
<keyword evidence="14" id="KW-0511">Multifunctional enzyme</keyword>
<protein>
    <submittedName>
        <fullName evidence="21">Penicillin-binding protein</fullName>
    </submittedName>
</protein>
<keyword evidence="11" id="KW-0133">Cell shape</keyword>
<dbReference type="GO" id="GO:0030288">
    <property type="term" value="C:outer membrane-bounded periplasmic space"/>
    <property type="evidence" value="ECO:0007669"/>
    <property type="project" value="TreeGrafter"/>
</dbReference>
<dbReference type="GO" id="GO:0008955">
    <property type="term" value="F:peptidoglycan glycosyltransferase activity"/>
    <property type="evidence" value="ECO:0007669"/>
    <property type="project" value="UniProtKB-EC"/>
</dbReference>
<evidence type="ECO:0000256" key="12">
    <source>
        <dbReference type="ARBA" id="ARBA00022984"/>
    </source>
</evidence>
<dbReference type="SUPFAM" id="SSF56601">
    <property type="entry name" value="beta-lactamase/transpeptidase-like"/>
    <property type="match status" value="1"/>
</dbReference>
<dbReference type="Gene3D" id="1.10.3810.10">
    <property type="entry name" value="Biosynthetic peptidoglycan transglycosylase-like"/>
    <property type="match status" value="1"/>
</dbReference>
<evidence type="ECO:0000256" key="2">
    <source>
        <dbReference type="ARBA" id="ARBA00004752"/>
    </source>
</evidence>
<evidence type="ECO:0000256" key="17">
    <source>
        <dbReference type="ARBA" id="ARBA00049902"/>
    </source>
</evidence>
<proteinExistence type="inferred from homology"/>
<dbReference type="AlphaFoldDB" id="A0A150X6C5"/>
<keyword evidence="6" id="KW-0121">Carboxypeptidase</keyword>
<comment type="similarity">
    <text evidence="4">In the N-terminal section; belongs to the glycosyltransferase 51 family.</text>
</comment>
<dbReference type="Proteomes" id="UP000075606">
    <property type="component" value="Unassembled WGS sequence"/>
</dbReference>
<dbReference type="InterPro" id="IPR012338">
    <property type="entry name" value="Beta-lactam/transpept-like"/>
</dbReference>
<dbReference type="GO" id="GO:0009002">
    <property type="term" value="F:serine-type D-Ala-D-Ala carboxypeptidase activity"/>
    <property type="evidence" value="ECO:0007669"/>
    <property type="project" value="UniProtKB-EC"/>
</dbReference>
<keyword evidence="18" id="KW-0812">Transmembrane</keyword>
<feature type="domain" description="Glycosyl transferase family 51" evidence="20">
    <location>
        <begin position="75"/>
        <end position="245"/>
    </location>
</feature>
<evidence type="ECO:0000256" key="3">
    <source>
        <dbReference type="ARBA" id="ARBA00007090"/>
    </source>
</evidence>
<evidence type="ECO:0000313" key="22">
    <source>
        <dbReference type="Proteomes" id="UP000075606"/>
    </source>
</evidence>
<evidence type="ECO:0000256" key="7">
    <source>
        <dbReference type="ARBA" id="ARBA00022670"/>
    </source>
</evidence>
<dbReference type="EMBL" id="LRPC01000028">
    <property type="protein sequence ID" value="KYG74260.1"/>
    <property type="molecule type" value="Genomic_DNA"/>
</dbReference>
<keyword evidence="15" id="KW-0961">Cell wall biogenesis/degradation</keyword>
<organism evidence="21 22">
    <name type="scientific">Roseivirga spongicola</name>
    <dbReference type="NCBI Taxonomy" id="333140"/>
    <lineage>
        <taxon>Bacteria</taxon>
        <taxon>Pseudomonadati</taxon>
        <taxon>Bacteroidota</taxon>
        <taxon>Cytophagia</taxon>
        <taxon>Cytophagales</taxon>
        <taxon>Roseivirgaceae</taxon>
        <taxon>Roseivirga</taxon>
    </lineage>
</organism>
<dbReference type="STRING" id="333140.AWW68_16580"/>
<evidence type="ECO:0000256" key="1">
    <source>
        <dbReference type="ARBA" id="ARBA00004236"/>
    </source>
</evidence>
<keyword evidence="9" id="KW-0808">Transferase</keyword>
<dbReference type="InterPro" id="IPR001264">
    <property type="entry name" value="Glyco_trans_51"/>
</dbReference>
<evidence type="ECO:0000256" key="9">
    <source>
        <dbReference type="ARBA" id="ARBA00022679"/>
    </source>
</evidence>
<feature type="transmembrane region" description="Helical" evidence="18">
    <location>
        <begin position="16"/>
        <end position="37"/>
    </location>
</feature>
<dbReference type="InterPro" id="IPR036950">
    <property type="entry name" value="PBP_transglycosylase"/>
</dbReference>
<evidence type="ECO:0000256" key="14">
    <source>
        <dbReference type="ARBA" id="ARBA00023268"/>
    </source>
</evidence>
<sequence length="780" mass="88469">MSARKKKTNKKRWIKWIALTGLAGILFIFGFYLSVLFEVWEPLPSKDQLADIKQSEASEVYAQGGELIGKYFIFDRQPVTYEELPQHFIDALIATEDARFYEHNGVDQRSLLRVVFKSILMRDESAGGGSTLSQQLIKNLYPRKDHGIFSMPVSKVKEAICAIRLEKIYSKEEIITLYLNTVPFGDNTFGVESAAEKFFGKKTSELTLPESAVIVGMLKASHSYNPRLFPERSLARRNTVLAQMERYGYLMNEERRIAVQKPLKLDYYSFNHDKGLAPYFRANLQKKVEQWLKDYNKENGTDFNLHTSGLKIYTTLNYDLQQIAEEAFTEHLKALQKDFEESYGSRAPWLTDKRVINDALQKSPYYQKLKSQKLTEKQIQDSLNFKHKIELWDWDGTKIVEASHMDSVKHYLKFLQAGVLSVDPYSGAVRTWVGGSNFEHFQYDHVAMAKRQVGSTFKPIVYTAALEAGKQPCDYYSGQQVTYANYDDWTATNSGGESYELDYAMKTALAKSINTVAVKVMEDAGISNIVDLAHNMGIESDIPYVPSIALGTAQMSMMELAKAYTSFLNNGKPASPYFITKIEDSDGNTLHSFLPDVAESPVFSEQTRQIMLEMMKGTVNEGTAQRLRWKYGLTNDIAGKTGTTQDNKDGWFVALTPRLLTVTWVGSDDHRIGFRSTAMGQGANSALPIYALFQQKMNSSDELRSIANARFSPPSTRIINMMGCTPEKEAGFIKRLFTNTDKPKTTRLQVDTLASEPEKKEGLFKKIGNIFKRKKKNNNE</sequence>
<keyword evidence="5" id="KW-1003">Cell membrane</keyword>
<dbReference type="Pfam" id="PF00912">
    <property type="entry name" value="Transgly"/>
    <property type="match status" value="1"/>
</dbReference>
<keyword evidence="22" id="KW-1185">Reference proteome</keyword>
<dbReference type="GO" id="GO:0009252">
    <property type="term" value="P:peptidoglycan biosynthetic process"/>
    <property type="evidence" value="ECO:0007669"/>
    <property type="project" value="UniProtKB-KW"/>
</dbReference>
<dbReference type="GO" id="GO:0008360">
    <property type="term" value="P:regulation of cell shape"/>
    <property type="evidence" value="ECO:0007669"/>
    <property type="project" value="UniProtKB-KW"/>
</dbReference>
<comment type="subcellular location">
    <subcellularLocation>
        <location evidence="1">Cell membrane</location>
    </subcellularLocation>
</comment>
<feature type="domain" description="Penicillin-binding protein transpeptidase" evidence="19">
    <location>
        <begin position="420"/>
        <end position="657"/>
    </location>
</feature>
<accession>A0A150X6C5</accession>
<keyword evidence="13 18" id="KW-0472">Membrane</keyword>
<dbReference type="RefSeq" id="WP_068224045.1">
    <property type="nucleotide sequence ID" value="NZ_LRPC01000028.1"/>
</dbReference>
<dbReference type="Gene3D" id="3.40.710.10">
    <property type="entry name" value="DD-peptidase/beta-lactamase superfamily"/>
    <property type="match status" value="2"/>
</dbReference>
<dbReference type="GO" id="GO:0005886">
    <property type="term" value="C:plasma membrane"/>
    <property type="evidence" value="ECO:0007669"/>
    <property type="project" value="UniProtKB-SubCell"/>
</dbReference>
<keyword evidence="18" id="KW-1133">Transmembrane helix</keyword>
<dbReference type="Pfam" id="PF00905">
    <property type="entry name" value="Transpeptidase"/>
    <property type="match status" value="1"/>
</dbReference>
<gene>
    <name evidence="21" type="ORF">AWW68_16580</name>
</gene>